<evidence type="ECO:0000313" key="2">
    <source>
        <dbReference type="EMBL" id="TGE30152.1"/>
    </source>
</evidence>
<dbReference type="AlphaFoldDB" id="A0A4Z0QN42"/>
<dbReference type="EMBL" id="PYKI01000085">
    <property type="protein sequence ID" value="TGE30152.1"/>
    <property type="molecule type" value="Genomic_DNA"/>
</dbReference>
<comment type="caution">
    <text evidence="2">The sequence shown here is derived from an EMBL/GenBank/DDBJ whole genome shotgun (WGS) entry which is preliminary data.</text>
</comment>
<protein>
    <submittedName>
        <fullName evidence="2">Uncharacterized protein</fullName>
    </submittedName>
</protein>
<evidence type="ECO:0000256" key="1">
    <source>
        <dbReference type="SAM" id="MobiDB-lite"/>
    </source>
</evidence>
<accession>A0A4Z0QN42</accession>
<sequence length="73" mass="8213">GASPLLPDGRGRGPGQAWTRLQPPWGLKSGRGVRIRAESGRHQHLWLAADSMEEAEWRELRRILLQQPISGQH</sequence>
<evidence type="ECO:0000313" key="3">
    <source>
        <dbReference type="Proteomes" id="UP000298196"/>
    </source>
</evidence>
<organism evidence="2 3">
    <name type="scientific">Salmonella enterica subsp. enterica serovar Poona</name>
    <dbReference type="NCBI Taxonomy" id="436295"/>
    <lineage>
        <taxon>Bacteria</taxon>
        <taxon>Pseudomonadati</taxon>
        <taxon>Pseudomonadota</taxon>
        <taxon>Gammaproteobacteria</taxon>
        <taxon>Enterobacterales</taxon>
        <taxon>Enterobacteriaceae</taxon>
        <taxon>Salmonella</taxon>
    </lineage>
</organism>
<reference evidence="2 3" key="1">
    <citation type="submission" date="2018-03" db="EMBL/GenBank/DDBJ databases">
        <title>Non-Typhoidal Salmonella genome sequencing and assembly.</title>
        <authorList>
            <person name="Matchawe C."/>
        </authorList>
    </citation>
    <scope>NUCLEOTIDE SEQUENCE [LARGE SCALE GENOMIC DNA]</scope>
    <source>
        <strain evidence="2 3">22sa</strain>
    </source>
</reference>
<dbReference type="InterPro" id="IPR009883">
    <property type="entry name" value="YgfX"/>
</dbReference>
<keyword evidence="3" id="KW-1185">Reference proteome</keyword>
<name>A0A4Z0QN42_SALET</name>
<gene>
    <name evidence="2" type="ORF">C9F07_00535</name>
</gene>
<dbReference type="Proteomes" id="UP000298196">
    <property type="component" value="Unassembled WGS sequence"/>
</dbReference>
<feature type="non-terminal residue" evidence="2">
    <location>
        <position position="1"/>
    </location>
</feature>
<feature type="region of interest" description="Disordered" evidence="1">
    <location>
        <begin position="1"/>
        <end position="24"/>
    </location>
</feature>
<proteinExistence type="predicted"/>
<dbReference type="Pfam" id="PF07254">
    <property type="entry name" value="Cpta_toxin"/>
    <property type="match status" value="1"/>
</dbReference>